<keyword evidence="3" id="KW-0833">Ubl conjugation pathway</keyword>
<keyword evidence="5" id="KW-1185">Reference proteome</keyword>
<accession>A0A6P8E7Q0</accession>
<evidence type="ECO:0000313" key="5">
    <source>
        <dbReference type="Proteomes" id="UP000515151"/>
    </source>
</evidence>
<dbReference type="PANTHER" id="PTHR35549:SF1">
    <property type="entry name" value="OS04G0584500 PROTEIN"/>
    <property type="match status" value="1"/>
</dbReference>
<dbReference type="SUPFAM" id="SSF57850">
    <property type="entry name" value="RING/U-box"/>
    <property type="match status" value="1"/>
</dbReference>
<dbReference type="SMART" id="SM00504">
    <property type="entry name" value="Ubox"/>
    <property type="match status" value="1"/>
</dbReference>
<proteinExistence type="predicted"/>
<dbReference type="GeneID" id="116211082"/>
<name>A0A6P8E7Q0_PUNGR</name>
<reference evidence="5" key="1">
    <citation type="journal article" date="2020" name="Plant Biotechnol. J.">
        <title>The pomegranate (Punica granatum L.) draft genome dissects genetic divergence between soft- and hard-seeded cultivars.</title>
        <authorList>
            <person name="Luo X."/>
            <person name="Li H."/>
            <person name="Wu Z."/>
            <person name="Yao W."/>
            <person name="Zhao P."/>
            <person name="Cao D."/>
            <person name="Yu H."/>
            <person name="Li K."/>
            <person name="Poudel K."/>
            <person name="Zhao D."/>
            <person name="Zhang F."/>
            <person name="Xia X."/>
            <person name="Chen L."/>
            <person name="Wang Q."/>
            <person name="Jing D."/>
            <person name="Cao S."/>
        </authorList>
    </citation>
    <scope>NUCLEOTIDE SEQUENCE [LARGE SCALE GENOMIC DNA]</scope>
    <source>
        <strain evidence="5">cv. Tunisia</strain>
    </source>
</reference>
<dbReference type="Gene3D" id="3.30.40.10">
    <property type="entry name" value="Zinc/RING finger domain, C3HC4 (zinc finger)"/>
    <property type="match status" value="1"/>
</dbReference>
<dbReference type="Pfam" id="PF23628">
    <property type="entry name" value="ARM_LIN_C"/>
    <property type="match status" value="1"/>
</dbReference>
<dbReference type="InterPro" id="IPR013083">
    <property type="entry name" value="Znf_RING/FYVE/PHD"/>
</dbReference>
<evidence type="ECO:0000313" key="6">
    <source>
        <dbReference type="RefSeq" id="XP_031401153.1"/>
    </source>
</evidence>
<feature type="domain" description="U-box" evidence="4">
    <location>
        <begin position="94"/>
        <end position="169"/>
    </location>
</feature>
<dbReference type="OrthoDB" id="10064100at2759"/>
<reference evidence="6" key="2">
    <citation type="submission" date="2025-08" db="UniProtKB">
        <authorList>
            <consortium name="RefSeq"/>
        </authorList>
    </citation>
    <scope>IDENTIFICATION</scope>
    <source>
        <tissue evidence="6">Leaf</tissue>
    </source>
</reference>
<sequence>MRSRSPGLTNPSSGGMVRRSLKLIAVSAQQIASFSGPQRLVLGSRALGDLRTMLSSPLRGSSKTSKRFRVLAEDLLAIQWCYTGVTNTDEGSSTIPQYLICPLTRPLFEDPVTLETGQTFERAAIQKWFDEGNKTCPVTGNSLECLSVPLANMVIKCVIDSWKSKHCKNILAFASQMMEEKEGREFAHSDDGFISILEQLITIYSREERIVNVKHLISLGSVQYLIRRFVLGTTEEKIRGAGHLICCIEADASCRDRIAKAINIQVLIEFLHSKQIEARTNAVPLLTELVCPKR</sequence>
<dbReference type="UniPathway" id="UPA00143"/>
<evidence type="ECO:0000256" key="2">
    <source>
        <dbReference type="ARBA" id="ARBA00022679"/>
    </source>
</evidence>
<dbReference type="PANTHER" id="PTHR35549">
    <property type="entry name" value="OS04G0584500 PROTEIN"/>
    <property type="match status" value="1"/>
</dbReference>
<protein>
    <submittedName>
        <fullName evidence="6">E3 ubiquitin-protein ligase LIN isoform X1</fullName>
    </submittedName>
</protein>
<dbReference type="PROSITE" id="PS51698">
    <property type="entry name" value="U_BOX"/>
    <property type="match status" value="1"/>
</dbReference>
<keyword evidence="2" id="KW-0808">Transferase</keyword>
<dbReference type="GO" id="GO:0016567">
    <property type="term" value="P:protein ubiquitination"/>
    <property type="evidence" value="ECO:0007669"/>
    <property type="project" value="UniProtKB-UniPathway"/>
</dbReference>
<dbReference type="InterPro" id="IPR045210">
    <property type="entry name" value="RING-Ubox_PUB"/>
</dbReference>
<evidence type="ECO:0000256" key="3">
    <source>
        <dbReference type="ARBA" id="ARBA00022786"/>
    </source>
</evidence>
<organism evidence="5 6">
    <name type="scientific">Punica granatum</name>
    <name type="common">Pomegranate</name>
    <dbReference type="NCBI Taxonomy" id="22663"/>
    <lineage>
        <taxon>Eukaryota</taxon>
        <taxon>Viridiplantae</taxon>
        <taxon>Streptophyta</taxon>
        <taxon>Embryophyta</taxon>
        <taxon>Tracheophyta</taxon>
        <taxon>Spermatophyta</taxon>
        <taxon>Magnoliopsida</taxon>
        <taxon>eudicotyledons</taxon>
        <taxon>Gunneridae</taxon>
        <taxon>Pentapetalae</taxon>
        <taxon>rosids</taxon>
        <taxon>malvids</taxon>
        <taxon>Myrtales</taxon>
        <taxon>Lythraceae</taxon>
        <taxon>Punica</taxon>
    </lineage>
</organism>
<comment type="pathway">
    <text evidence="1">Protein modification; protein ubiquitination.</text>
</comment>
<dbReference type="Pfam" id="PF04564">
    <property type="entry name" value="U-box"/>
    <property type="match status" value="1"/>
</dbReference>
<dbReference type="RefSeq" id="XP_031401153.1">
    <property type="nucleotide sequence ID" value="XM_031545293.1"/>
</dbReference>
<dbReference type="CDD" id="cd16664">
    <property type="entry name" value="RING-Ubox_PUB"/>
    <property type="match status" value="1"/>
</dbReference>
<dbReference type="GO" id="GO:0004842">
    <property type="term" value="F:ubiquitin-protein transferase activity"/>
    <property type="evidence" value="ECO:0007669"/>
    <property type="project" value="InterPro"/>
</dbReference>
<gene>
    <name evidence="6" type="primary">LOC116211082</name>
</gene>
<dbReference type="AlphaFoldDB" id="A0A6P8E7Q0"/>
<dbReference type="InterPro" id="IPR003613">
    <property type="entry name" value="Ubox_domain"/>
</dbReference>
<evidence type="ECO:0000256" key="1">
    <source>
        <dbReference type="ARBA" id="ARBA00004906"/>
    </source>
</evidence>
<evidence type="ECO:0000259" key="4">
    <source>
        <dbReference type="PROSITE" id="PS51698"/>
    </source>
</evidence>
<dbReference type="InterPro" id="IPR055566">
    <property type="entry name" value="ARM_LIN"/>
</dbReference>
<dbReference type="Proteomes" id="UP000515151">
    <property type="component" value="Chromosome 6"/>
</dbReference>